<dbReference type="OrthoDB" id="9787225at2"/>
<dbReference type="SUPFAM" id="SSF141523">
    <property type="entry name" value="L,D-transpeptidase catalytic domain-like"/>
    <property type="match status" value="1"/>
</dbReference>
<evidence type="ECO:0000256" key="4">
    <source>
        <dbReference type="ARBA" id="ARBA00022679"/>
    </source>
</evidence>
<dbReference type="InterPro" id="IPR038063">
    <property type="entry name" value="Transpep_catalytic_dom"/>
</dbReference>
<accession>A0A1M4ZDY0</accession>
<protein>
    <submittedName>
        <fullName evidence="12">LysM domain-containing protein</fullName>
    </submittedName>
</protein>
<evidence type="ECO:0000256" key="1">
    <source>
        <dbReference type="ARBA" id="ARBA00004752"/>
    </source>
</evidence>
<evidence type="ECO:0000313" key="12">
    <source>
        <dbReference type="EMBL" id="SHF16263.1"/>
    </source>
</evidence>
<dbReference type="Proteomes" id="UP000184196">
    <property type="component" value="Unassembled WGS sequence"/>
</dbReference>
<dbReference type="EMBL" id="FQUW01000016">
    <property type="protein sequence ID" value="SHF16263.1"/>
    <property type="molecule type" value="Genomic_DNA"/>
</dbReference>
<name>A0A1M4ZDY0_9FIRM</name>
<dbReference type="PANTHER" id="PTHR30582:SF24">
    <property type="entry name" value="L,D-TRANSPEPTIDASE ERFK_SRFK-RELATED"/>
    <property type="match status" value="1"/>
</dbReference>
<dbReference type="PROSITE" id="PS52029">
    <property type="entry name" value="LD_TPASE"/>
    <property type="match status" value="1"/>
</dbReference>
<evidence type="ECO:0000259" key="11">
    <source>
        <dbReference type="PROSITE" id="PS52029"/>
    </source>
</evidence>
<evidence type="ECO:0000256" key="6">
    <source>
        <dbReference type="ARBA" id="ARBA00022960"/>
    </source>
</evidence>
<dbReference type="AlphaFoldDB" id="A0A1M4ZDY0"/>
<dbReference type="GO" id="GO:0016757">
    <property type="term" value="F:glycosyltransferase activity"/>
    <property type="evidence" value="ECO:0007669"/>
    <property type="project" value="UniProtKB-KW"/>
</dbReference>
<dbReference type="PANTHER" id="PTHR30582">
    <property type="entry name" value="L,D-TRANSPEPTIDASE"/>
    <property type="match status" value="1"/>
</dbReference>
<organism evidence="12 13">
    <name type="scientific">Desulfofundulus australicus DSM 11792</name>
    <dbReference type="NCBI Taxonomy" id="1121425"/>
    <lineage>
        <taxon>Bacteria</taxon>
        <taxon>Bacillati</taxon>
        <taxon>Bacillota</taxon>
        <taxon>Clostridia</taxon>
        <taxon>Eubacteriales</taxon>
        <taxon>Peptococcaceae</taxon>
        <taxon>Desulfofundulus</taxon>
    </lineage>
</organism>
<dbReference type="GO" id="GO:0018104">
    <property type="term" value="P:peptidoglycan-protein cross-linking"/>
    <property type="evidence" value="ECO:0007669"/>
    <property type="project" value="TreeGrafter"/>
</dbReference>
<evidence type="ECO:0000256" key="5">
    <source>
        <dbReference type="ARBA" id="ARBA00022801"/>
    </source>
</evidence>
<dbReference type="InterPro" id="IPR005490">
    <property type="entry name" value="LD_TPept_cat_dom"/>
</dbReference>
<dbReference type="GO" id="GO:0008360">
    <property type="term" value="P:regulation of cell shape"/>
    <property type="evidence" value="ECO:0007669"/>
    <property type="project" value="UniProtKB-UniRule"/>
</dbReference>
<dbReference type="InterPro" id="IPR018392">
    <property type="entry name" value="LysM"/>
</dbReference>
<keyword evidence="4" id="KW-0808">Transferase</keyword>
<evidence type="ECO:0000313" key="13">
    <source>
        <dbReference type="Proteomes" id="UP000184196"/>
    </source>
</evidence>
<dbReference type="Gene3D" id="2.40.440.10">
    <property type="entry name" value="L,D-transpeptidase catalytic domain-like"/>
    <property type="match status" value="1"/>
</dbReference>
<evidence type="ECO:0000256" key="7">
    <source>
        <dbReference type="ARBA" id="ARBA00022984"/>
    </source>
</evidence>
<dbReference type="SMART" id="SM00257">
    <property type="entry name" value="LysM"/>
    <property type="match status" value="1"/>
</dbReference>
<dbReference type="Pfam" id="PF03734">
    <property type="entry name" value="YkuD"/>
    <property type="match status" value="1"/>
</dbReference>
<dbReference type="PROSITE" id="PS51782">
    <property type="entry name" value="LYSM"/>
    <property type="match status" value="1"/>
</dbReference>
<feature type="domain" description="L,D-TPase catalytic" evidence="11">
    <location>
        <begin position="11"/>
        <end position="120"/>
    </location>
</feature>
<evidence type="ECO:0000256" key="3">
    <source>
        <dbReference type="ARBA" id="ARBA00022676"/>
    </source>
</evidence>
<dbReference type="CDD" id="cd16913">
    <property type="entry name" value="YkuD_like"/>
    <property type="match status" value="1"/>
</dbReference>
<feature type="active site" description="Nucleophile" evidence="9">
    <location>
        <position position="96"/>
    </location>
</feature>
<comment type="similarity">
    <text evidence="2">Belongs to the YkuD family.</text>
</comment>
<feature type="active site" description="Proton donor/acceptor" evidence="9">
    <location>
        <position position="80"/>
    </location>
</feature>
<evidence type="ECO:0000259" key="10">
    <source>
        <dbReference type="PROSITE" id="PS51782"/>
    </source>
</evidence>
<dbReference type="GO" id="GO:0005576">
    <property type="term" value="C:extracellular region"/>
    <property type="evidence" value="ECO:0007669"/>
    <property type="project" value="TreeGrafter"/>
</dbReference>
<dbReference type="GO" id="GO:0071555">
    <property type="term" value="P:cell wall organization"/>
    <property type="evidence" value="ECO:0007669"/>
    <property type="project" value="UniProtKB-UniRule"/>
</dbReference>
<keyword evidence="7 9" id="KW-0573">Peptidoglycan synthesis</keyword>
<proteinExistence type="inferred from homology"/>
<dbReference type="Gene3D" id="3.10.350.10">
    <property type="entry name" value="LysM domain"/>
    <property type="match status" value="1"/>
</dbReference>
<dbReference type="GO" id="GO:0071972">
    <property type="term" value="F:peptidoglycan L,D-transpeptidase activity"/>
    <property type="evidence" value="ECO:0007669"/>
    <property type="project" value="TreeGrafter"/>
</dbReference>
<gene>
    <name evidence="12" type="ORF">SAMN02745218_01598</name>
</gene>
<keyword evidence="6 9" id="KW-0133">Cell shape</keyword>
<dbReference type="UniPathway" id="UPA00219"/>
<keyword evidence="3" id="KW-0328">Glycosyltransferase</keyword>
<keyword evidence="13" id="KW-1185">Reference proteome</keyword>
<dbReference type="SUPFAM" id="SSF54106">
    <property type="entry name" value="LysM domain"/>
    <property type="match status" value="1"/>
</dbReference>
<dbReference type="Pfam" id="PF01476">
    <property type="entry name" value="LysM"/>
    <property type="match status" value="1"/>
</dbReference>
<dbReference type="CDD" id="cd00118">
    <property type="entry name" value="LysM"/>
    <property type="match status" value="1"/>
</dbReference>
<keyword evidence="5" id="KW-0378">Hydrolase</keyword>
<dbReference type="InterPro" id="IPR050979">
    <property type="entry name" value="LD-transpeptidase"/>
</dbReference>
<reference evidence="13" key="1">
    <citation type="submission" date="2016-11" db="EMBL/GenBank/DDBJ databases">
        <authorList>
            <person name="Varghese N."/>
            <person name="Submissions S."/>
        </authorList>
    </citation>
    <scope>NUCLEOTIDE SEQUENCE [LARGE SCALE GENOMIC DNA]</scope>
    <source>
        <strain evidence="13">DSM 11792</strain>
    </source>
</reference>
<sequence length="178" mass="19343">MSEREINAAGIHLLVNTTLRQLHHFQGDTLVRTYPVAVGKPQTPTPTGDYHVINKILNPGGVLGTRWMGLDIPGGNYGIHGTSNPDSIGKAISNGCIRMYNHHIEELFPRVQIGTPVRIVAGASAARTGSGQEYVVQPGDTLWQIARRFGVPLSSLIETNNLVNPHEIYPGQAIIIPR</sequence>
<evidence type="ECO:0000256" key="8">
    <source>
        <dbReference type="ARBA" id="ARBA00023316"/>
    </source>
</evidence>
<dbReference type="RefSeq" id="WP_073164884.1">
    <property type="nucleotide sequence ID" value="NZ_FQUW01000016.1"/>
</dbReference>
<feature type="domain" description="LysM" evidence="10">
    <location>
        <begin position="132"/>
        <end position="176"/>
    </location>
</feature>
<comment type="pathway">
    <text evidence="1 9">Cell wall biogenesis; peptidoglycan biosynthesis.</text>
</comment>
<evidence type="ECO:0000256" key="9">
    <source>
        <dbReference type="PROSITE-ProRule" id="PRU01373"/>
    </source>
</evidence>
<evidence type="ECO:0000256" key="2">
    <source>
        <dbReference type="ARBA" id="ARBA00005992"/>
    </source>
</evidence>
<dbReference type="InterPro" id="IPR036779">
    <property type="entry name" value="LysM_dom_sf"/>
</dbReference>
<keyword evidence="8 9" id="KW-0961">Cell wall biogenesis/degradation</keyword>